<gene>
    <name evidence="4" type="primary">Necator_chrII.g4210</name>
    <name evidence="4" type="ORF">RB195_016418</name>
</gene>
<dbReference type="EC" id="3.4.16.-" evidence="2"/>
<protein>
    <recommendedName>
        <fullName evidence="2">Carboxypeptidase</fullName>
        <ecNumber evidence="2">3.4.16.-</ecNumber>
    </recommendedName>
</protein>
<proteinExistence type="inferred from homology"/>
<dbReference type="InterPro" id="IPR001563">
    <property type="entry name" value="Peptidase_S10"/>
</dbReference>
<organism evidence="4 5">
    <name type="scientific">Necator americanus</name>
    <name type="common">Human hookworm</name>
    <dbReference type="NCBI Taxonomy" id="51031"/>
    <lineage>
        <taxon>Eukaryota</taxon>
        <taxon>Metazoa</taxon>
        <taxon>Ecdysozoa</taxon>
        <taxon>Nematoda</taxon>
        <taxon>Chromadorea</taxon>
        <taxon>Rhabditida</taxon>
        <taxon>Rhabditina</taxon>
        <taxon>Rhabditomorpha</taxon>
        <taxon>Strongyloidea</taxon>
        <taxon>Ancylostomatidae</taxon>
        <taxon>Bunostominae</taxon>
        <taxon>Necator</taxon>
    </lineage>
</organism>
<evidence type="ECO:0000256" key="2">
    <source>
        <dbReference type="RuleBase" id="RU361156"/>
    </source>
</evidence>
<feature type="compositionally biased region" description="Low complexity" evidence="3">
    <location>
        <begin position="2047"/>
        <end position="2067"/>
    </location>
</feature>
<dbReference type="Gene3D" id="3.40.50.1820">
    <property type="entry name" value="alpha/beta hydrolase"/>
    <property type="match status" value="4"/>
</dbReference>
<keyword evidence="2" id="KW-0645">Protease</keyword>
<dbReference type="Proteomes" id="UP001303046">
    <property type="component" value="Unassembled WGS sequence"/>
</dbReference>
<keyword evidence="2" id="KW-0121">Carboxypeptidase</keyword>
<feature type="signal peptide" evidence="2">
    <location>
        <begin position="1"/>
        <end position="17"/>
    </location>
</feature>
<keyword evidence="5" id="KW-1185">Reference proteome</keyword>
<comment type="similarity">
    <text evidence="1 2">Belongs to the peptidase S10 family.</text>
</comment>
<evidence type="ECO:0000313" key="4">
    <source>
        <dbReference type="EMBL" id="KAK6732025.1"/>
    </source>
</evidence>
<evidence type="ECO:0000256" key="3">
    <source>
        <dbReference type="SAM" id="MobiDB-lite"/>
    </source>
</evidence>
<dbReference type="SUPFAM" id="SSF53474">
    <property type="entry name" value="alpha/beta-Hydrolases"/>
    <property type="match status" value="4"/>
</dbReference>
<evidence type="ECO:0000313" key="5">
    <source>
        <dbReference type="Proteomes" id="UP001303046"/>
    </source>
</evidence>
<dbReference type="Pfam" id="PF00450">
    <property type="entry name" value="Peptidase_S10"/>
    <property type="match status" value="4"/>
</dbReference>
<sequence>MRLTLLFLVAVLDLVSGDRTVKAAADRVDQLPNISFEINYEQFAGYLNSTVGNELYALHYWYIESQYNTSSDPLILYINGIQCSSIYGMIMDIGPLRSYGEQQPMYENVFSWNKVANLLVIDAPGVGYSAPVAESFNDEKVSSALESALTNFFTVFPERIGNRFYLAGEGYASVYVTNVAWKILQKLAVSQLQINVQGLLIGNGLVSAQTEYNTLLPIAYTHAFAGKDQWDDLRSACCTGQSTMSCDFYNSPNATCQTKAKSAVSTWIDTQVNQLNLYQDCYRQYIRLQTNKELLGLSNNYDSSDPWDGYPCRADDSTRSYLEYGPVGHALHANVPFQTCAHEGYEPLSTDLTVSLSNVFNHKLYSSRNMSILFYNGDLDTQNNFLSAQNFLRNFAANQGLSVVTEDTWNANYYRGIYANTDGGLRTIYSGNLHVLSIRGAGHSAALTRPAQTLQVVRNFVRGLGYDNCLSAVNLGAAPLVAFYAPQLNPNTTRKDADRIINLPGLTYDINFYQYSGYLRGSDTHRLHYWLVESQNYPVTAPLLLWLNGGPGSSSVWGMLTENGPFRPNRDGKTLYENVYSWNKFANVLYLEAPHNVGYSYSTQPNDNAYTDDQTADENFNALKDFFNIYPHYANREFFVTGESYAGVYIPTLARRILQGIFKQELQINFKGIAIGNGELTTRHQVNSAIFQLYTYGLVGRIEYDALTARCCPDIVDTTKCDFYTPYIYFDYLGNYHAKDGADQWCAQQILKIVNDQIWTSLNDPYNIYQDCYQTPVDNSSNVNEEISVSPYVNKISSDALNGFPCWCDEAATVYMNQPEVRKALHIPDSVGTWLTFNSVINAKYYNRSYFELDGELKFILTNYIYKSTNMRTLIYNGDADQVCNHLGDQWLIEEIAANLTLLFLSWKVFVLDFILFIVNFPSQQREPWFYSETTRDRPQLVGYKKEFTSNLQLVTVKGSGHLVPMDRPAPALLMIYNFVMAPSPHLNSLPFSLTPAPLKMEYTGLGTCSGTTYPIPSLLPTIQMPTLPSMDEEFIEKHEVLLNTDPSNLTSKALTDMITNLPGLTFNVTFRQFSGYLTSPVYPQNHLFYWFMESQNDPVNDPVVLWLNGGPGCSSLGGLLEELGPYHNNDDNATTLYENVYSWNKMANVLFLEAPVGVGFSYTDDSKYYWSDDTTADNNAQAIKYFFEVVFPAYKHNEFFVTGESYAGVYGPTLSLRLVQMIDAGTLDLNFKGMAIGNGILSEYLQDNSEIPLQYGRGFNGVDDWNSLYTSCTDNITNPIYFNYYGARFGSQCYAAQKKFEEFGVFNEDPYNMYQDCYQQPWTRSSRKLAKIAGRGRTAALKRNAALGVNSTQASPMFTDNNAKSWYGSTDAFHGFACFNDDTMEVYLNRKEVISAIHAQLVNRSKWTDCSNLDYHQEKVYYDMSSTIHGIMNSKTYLANDMRLMFYNGDVDTVCQFLGDQWFIEELVATRNLTVFYERQQWTYQQSPQFMPTLAGYAKAWSHNLVQLTVKGSGHFVPMDRPAQALQMLVNFLRNNANYSTPIFDVDTTPKPVVGGNSAPTSTQNCTRKESDRIFSMPGLDGDLSFRQYSGYLKGSDTHMLHYWLVEAELVSPADAPLLLWLNGGPGSSSLEGLFFENGPFRIGKDGFTVTRNPYSWNKFANILYLESPVGVGYSYSTDGILPQYTDELTAAENYAAVVDFFNLYPEYRTRPFYTTGESYAGVYIPTLAALLIQSIQNGTLNINYKGLAVGNGVLNKHTDMNSLFHLSYYHGQITHNTYKTVISLCCDPVTDEMDCRLDSHITSFNNMIPGGDPNDQCYNYMIQQGINILLTEFDPYNLYQQCYTMKTSNATAPVGDTWSGNNYDSSDPYMGYYCYMNDALVSYMNLNSVKRALHIPTSTSKWKADGRMIAIYNQTNPTAQPSFDYIINSLYYTASNFTILLYSGDVDTMCNWMGVEWFTTQYFSGTLGLGLPSRQPWSYQIDPRYYSTLGGYARRYAKNIDVLTVKGSGHFVPLDRPAQALQMMYNWILGNDYSTPFMQMPATISTLGTTTSGGSTNGRTSSSKPTGGGGSSAVTSVVRSTTSGSTVTSVASTTTATNTGSTQTAPSSTFAQTTTNTGSTQTAPSSTFAQTTTENASSILILQSVLVVALSYFLLL</sequence>
<feature type="compositionally biased region" description="Low complexity" evidence="3">
    <location>
        <begin position="2074"/>
        <end position="2127"/>
    </location>
</feature>
<keyword evidence="2" id="KW-0378">Hydrolase</keyword>
<dbReference type="EMBL" id="JAVFWL010000002">
    <property type="protein sequence ID" value="KAK6732025.1"/>
    <property type="molecule type" value="Genomic_DNA"/>
</dbReference>
<dbReference type="InterPro" id="IPR033124">
    <property type="entry name" value="Ser_caboxypep_his_AS"/>
</dbReference>
<keyword evidence="2" id="KW-0732">Signal</keyword>
<dbReference type="PANTHER" id="PTHR11802:SF201">
    <property type="entry name" value="CARBOXYPEPTIDASE"/>
    <property type="match status" value="1"/>
</dbReference>
<feature type="chain" id="PRO_5044972759" description="Carboxypeptidase" evidence="2">
    <location>
        <begin position="18"/>
        <end position="2158"/>
    </location>
</feature>
<reference evidence="4 5" key="1">
    <citation type="submission" date="2023-08" db="EMBL/GenBank/DDBJ databases">
        <title>A Necator americanus chromosomal reference genome.</title>
        <authorList>
            <person name="Ilik V."/>
            <person name="Petrzelkova K.J."/>
            <person name="Pardy F."/>
            <person name="Fuh T."/>
            <person name="Niatou-Singa F.S."/>
            <person name="Gouil Q."/>
            <person name="Baker L."/>
            <person name="Ritchie M.E."/>
            <person name="Jex A.R."/>
            <person name="Gazzola D."/>
            <person name="Li H."/>
            <person name="Toshio Fujiwara R."/>
            <person name="Zhan B."/>
            <person name="Aroian R.V."/>
            <person name="Pafco B."/>
            <person name="Schwarz E.M."/>
        </authorList>
    </citation>
    <scope>NUCLEOTIDE SEQUENCE [LARGE SCALE GENOMIC DNA]</scope>
    <source>
        <strain evidence="4 5">Aroian</strain>
        <tissue evidence="4">Whole animal</tissue>
    </source>
</reference>
<comment type="caution">
    <text evidence="4">The sequence shown here is derived from an EMBL/GenBank/DDBJ whole genome shotgun (WGS) entry which is preliminary data.</text>
</comment>
<dbReference type="PROSITE" id="PS00131">
    <property type="entry name" value="CARBOXYPEPT_SER_SER"/>
    <property type="match status" value="2"/>
</dbReference>
<dbReference type="PANTHER" id="PTHR11802">
    <property type="entry name" value="SERINE PROTEASE FAMILY S10 SERINE CARBOXYPEPTIDASE"/>
    <property type="match status" value="1"/>
</dbReference>
<accession>A0ABR1C1I3</accession>
<dbReference type="InterPro" id="IPR018202">
    <property type="entry name" value="Ser_caboxypep_ser_AS"/>
</dbReference>
<evidence type="ECO:0000256" key="1">
    <source>
        <dbReference type="ARBA" id="ARBA00009431"/>
    </source>
</evidence>
<dbReference type="InterPro" id="IPR029058">
    <property type="entry name" value="AB_hydrolase_fold"/>
</dbReference>
<dbReference type="PROSITE" id="PS00560">
    <property type="entry name" value="CARBOXYPEPT_SER_HIS"/>
    <property type="match status" value="3"/>
</dbReference>
<name>A0ABR1C1I3_NECAM</name>
<dbReference type="PRINTS" id="PR00724">
    <property type="entry name" value="CRBOXYPTASEC"/>
</dbReference>
<feature type="region of interest" description="Disordered" evidence="3">
    <location>
        <begin position="2047"/>
        <end position="2131"/>
    </location>
</feature>